<sequence length="375" mass="42487">MTIIENNYIDILCDELKKIKSKEIFIVCGRGSFLSSGLKEDLCQVFTKVGIQKTYFFSDFSPNPQHDDLQKGLRELLLIKPDCIIGAGGGSVMDMAKLLRFFYSYQGNVETNGPYFLNKSERILPLICLPSTSGTGAEVTHFAVLYKNGIKYSIADSRVLPDLAIVASKYTYNNDAYLTACTGFDALSQAIESFWNVKSTPTSEEFAIEAIKKIFHNLPKLIHNPTKELRDQVSEGSVLAGKAINITQTTAPHAYSYFLTSEYGYSHGHAVALFFPYFFKWNSEALKYYKEPKKKHVYKNKIDKLLAYLGVENRDKEYFFIEYIESLGISVNLGKNTNIDNIVSAVNHTRLQNNPMDINTNSLKEYLKEMIKKSF</sequence>
<gene>
    <name evidence="4" type="ORF">CCYN74_280008</name>
</gene>
<evidence type="ECO:0000256" key="1">
    <source>
        <dbReference type="ARBA" id="ARBA00023002"/>
    </source>
</evidence>
<dbReference type="Pfam" id="PF25137">
    <property type="entry name" value="ADH_Fe_C"/>
    <property type="match status" value="1"/>
</dbReference>
<dbReference type="EMBL" id="CDOG01000021">
    <property type="protein sequence ID" value="CEN37819.1"/>
    <property type="molecule type" value="Genomic_DNA"/>
</dbReference>
<dbReference type="GO" id="GO:0017000">
    <property type="term" value="P:antibiotic biosynthetic process"/>
    <property type="evidence" value="ECO:0007669"/>
    <property type="project" value="InterPro"/>
</dbReference>
<dbReference type="Pfam" id="PF00465">
    <property type="entry name" value="Fe-ADH"/>
    <property type="match status" value="1"/>
</dbReference>
<organism evidence="4 5">
    <name type="scientific">Capnocytophaga cynodegmi</name>
    <dbReference type="NCBI Taxonomy" id="28189"/>
    <lineage>
        <taxon>Bacteria</taxon>
        <taxon>Pseudomonadati</taxon>
        <taxon>Bacteroidota</taxon>
        <taxon>Flavobacteriia</taxon>
        <taxon>Flavobacteriales</taxon>
        <taxon>Flavobacteriaceae</taxon>
        <taxon>Capnocytophaga</taxon>
    </lineage>
</organism>
<dbReference type="Gene3D" id="1.20.1090.10">
    <property type="entry name" value="Dehydroquinate synthase-like - alpha domain"/>
    <property type="match status" value="1"/>
</dbReference>
<dbReference type="InterPro" id="IPR039697">
    <property type="entry name" value="Alcohol_dehydrogenase_Fe"/>
</dbReference>
<dbReference type="Gene3D" id="3.40.50.1970">
    <property type="match status" value="1"/>
</dbReference>
<dbReference type="SUPFAM" id="SSF56796">
    <property type="entry name" value="Dehydroquinate synthase-like"/>
    <property type="match status" value="1"/>
</dbReference>
<reference evidence="4 5" key="1">
    <citation type="submission" date="2015-01" db="EMBL/GenBank/DDBJ databases">
        <authorList>
            <person name="MANFREDI Pablo"/>
        </authorList>
    </citation>
    <scope>NUCLEOTIDE SEQUENCE [LARGE SCALE GENOMIC DNA]</scope>
    <source>
        <strain evidence="4 5">Ccy74</strain>
    </source>
</reference>
<dbReference type="CDD" id="cd08182">
    <property type="entry name" value="HEPD"/>
    <property type="match status" value="1"/>
</dbReference>
<accession>A0A0B7HQ26</accession>
<proteinExistence type="predicted"/>
<dbReference type="InterPro" id="IPR001670">
    <property type="entry name" value="ADH_Fe/GldA"/>
</dbReference>
<feature type="domain" description="Alcohol dehydrogenase iron-type/glycerol dehydrogenase GldA" evidence="2">
    <location>
        <begin position="3"/>
        <end position="166"/>
    </location>
</feature>
<dbReference type="InterPro" id="IPR035873">
    <property type="entry name" value="PhpC"/>
</dbReference>
<keyword evidence="1" id="KW-0560">Oxidoreductase</keyword>
<name>A0A0B7HQ26_9FLAO</name>
<evidence type="ECO:0000259" key="2">
    <source>
        <dbReference type="Pfam" id="PF00465"/>
    </source>
</evidence>
<dbReference type="OrthoDB" id="9801156at2"/>
<feature type="domain" description="Fe-containing alcohol dehydrogenase-like C-terminal" evidence="3">
    <location>
        <begin position="179"/>
        <end position="367"/>
    </location>
</feature>
<evidence type="ECO:0000313" key="4">
    <source>
        <dbReference type="EMBL" id="CEN37819.1"/>
    </source>
</evidence>
<dbReference type="Proteomes" id="UP000038083">
    <property type="component" value="Unassembled WGS sequence"/>
</dbReference>
<dbReference type="RefSeq" id="WP_018279541.1">
    <property type="nucleotide sequence ID" value="NZ_CDOF01000057.1"/>
</dbReference>
<dbReference type="GO" id="GO:0004022">
    <property type="term" value="F:alcohol dehydrogenase (NAD+) activity"/>
    <property type="evidence" value="ECO:0007669"/>
    <property type="project" value="TreeGrafter"/>
</dbReference>
<dbReference type="GO" id="GO:0046872">
    <property type="term" value="F:metal ion binding"/>
    <property type="evidence" value="ECO:0007669"/>
    <property type="project" value="InterPro"/>
</dbReference>
<dbReference type="InterPro" id="IPR056798">
    <property type="entry name" value="ADH_Fe_C"/>
</dbReference>
<dbReference type="PANTHER" id="PTHR11496">
    <property type="entry name" value="ALCOHOL DEHYDROGENASE"/>
    <property type="match status" value="1"/>
</dbReference>
<dbReference type="AlphaFoldDB" id="A0A0B7HQ26"/>
<dbReference type="PANTHER" id="PTHR11496:SF103">
    <property type="entry name" value="DEHYDROGENASE, PUTATIVE-RELATED"/>
    <property type="match status" value="1"/>
</dbReference>
<evidence type="ECO:0000313" key="5">
    <source>
        <dbReference type="Proteomes" id="UP000038083"/>
    </source>
</evidence>
<protein>
    <submittedName>
        <fullName evidence="4">Uncharacterized protein</fullName>
    </submittedName>
</protein>
<evidence type="ECO:0000259" key="3">
    <source>
        <dbReference type="Pfam" id="PF25137"/>
    </source>
</evidence>